<dbReference type="Proteomes" id="UP000065734">
    <property type="component" value="Chromosome I"/>
</dbReference>
<dbReference type="EMBL" id="AP014854">
    <property type="protein sequence ID" value="BAR98197.1"/>
    <property type="molecule type" value="Genomic_DNA"/>
</dbReference>
<keyword evidence="1" id="KW-1133">Transmembrane helix</keyword>
<dbReference type="OrthoDB" id="7216522at2"/>
<dbReference type="InterPro" id="IPR000620">
    <property type="entry name" value="EamA_dom"/>
</dbReference>
<reference evidence="5" key="3">
    <citation type="journal article" date="2016" name="Genome Announc.">
        <title>Revised genome sequence of the purple photosynthetic bacterium Blastochloris viridis.</title>
        <authorList>
            <person name="Liu L.N."/>
            <person name="Faulkner M."/>
            <person name="Liu X."/>
            <person name="Huang F."/>
            <person name="Darby A.C."/>
            <person name="Hall N."/>
        </authorList>
    </citation>
    <scope>NUCLEOTIDE SEQUENCE [LARGE SCALE GENOMIC DNA]</scope>
    <source>
        <strain evidence="5">ATCC 19567 / DSM 133 / F</strain>
    </source>
</reference>
<gene>
    <name evidence="4" type="primary">ytfF</name>
    <name evidence="3" type="ORF">BV133_604</name>
    <name evidence="4" type="ORF">BVIRIDIS_01660</name>
</gene>
<evidence type="ECO:0000313" key="3">
    <source>
        <dbReference type="EMBL" id="BAR98197.1"/>
    </source>
</evidence>
<feature type="transmembrane region" description="Helical" evidence="1">
    <location>
        <begin position="251"/>
        <end position="273"/>
    </location>
</feature>
<sequence>MVVGLAAGLGAGVLWGLTFVAPAMVAPWTPTQLTLLRFGVFGLSACVVLAASPRASWWPVLRRHWARLLVLGLTGYTLYYLLLAEAVRLAGPALPTLVIGTLPVVMAVAGGLRRPGFRVGRFVLPAALILAALALRLQSAEPGAGGGALAGLGLALLALASWTFYGLANAEFLAARPAIGASAWTALTGVATLATLPPLALLRPADEVFGWPAGADLAVLMGWSAALAWLASWLATWLWNVASGRVPGEMLGYLIVSETVFGLLYAMAAAWHLPTGVELLGIALLIGGVVLGLAAAPKPANG</sequence>
<keyword evidence="5" id="KW-1185">Reference proteome</keyword>
<feature type="transmembrane region" description="Helical" evidence="1">
    <location>
        <begin position="279"/>
        <end position="296"/>
    </location>
</feature>
<reference evidence="4" key="2">
    <citation type="submission" date="2015-11" db="EMBL/GenBank/DDBJ databases">
        <authorList>
            <person name="Zhang Y."/>
            <person name="Guo Z."/>
        </authorList>
    </citation>
    <scope>NUCLEOTIDE SEQUENCE</scope>
    <source>
        <strain evidence="4">1</strain>
    </source>
</reference>
<feature type="domain" description="EamA" evidence="2">
    <location>
        <begin position="4"/>
        <end position="112"/>
    </location>
</feature>
<organism evidence="4 5">
    <name type="scientific">Blastochloris viridis</name>
    <name type="common">Rhodopseudomonas viridis</name>
    <dbReference type="NCBI Taxonomy" id="1079"/>
    <lineage>
        <taxon>Bacteria</taxon>
        <taxon>Pseudomonadati</taxon>
        <taxon>Pseudomonadota</taxon>
        <taxon>Alphaproteobacteria</taxon>
        <taxon>Hyphomicrobiales</taxon>
        <taxon>Blastochloridaceae</taxon>
        <taxon>Blastochloris</taxon>
    </lineage>
</organism>
<feature type="transmembrane region" description="Helical" evidence="1">
    <location>
        <begin position="89"/>
        <end position="112"/>
    </location>
</feature>
<dbReference type="GO" id="GO:0016020">
    <property type="term" value="C:membrane"/>
    <property type="evidence" value="ECO:0007669"/>
    <property type="project" value="InterPro"/>
</dbReference>
<feature type="transmembrane region" description="Helical" evidence="1">
    <location>
        <begin position="119"/>
        <end position="137"/>
    </location>
</feature>
<dbReference type="EMBL" id="LN907867">
    <property type="protein sequence ID" value="CUU41178.1"/>
    <property type="molecule type" value="Genomic_DNA"/>
</dbReference>
<dbReference type="AlphaFoldDB" id="A0A0H5B7P7"/>
<protein>
    <submittedName>
        <fullName evidence="4">Inner membrane protein ytfF</fullName>
    </submittedName>
    <submittedName>
        <fullName evidence="3">Integral membrane protein</fullName>
    </submittedName>
</protein>
<dbReference type="RefSeq" id="WP_055036462.1">
    <property type="nucleotide sequence ID" value="NZ_AP014854.2"/>
</dbReference>
<feature type="transmembrane region" description="Helical" evidence="1">
    <location>
        <begin position="220"/>
        <end position="239"/>
    </location>
</feature>
<reference evidence="3" key="1">
    <citation type="journal article" date="2015" name="Genome Announc.">
        <title>Complete Genome Sequence of the Bacteriochlorophyll b-Producing Photosynthetic Bacterium Blastochloris viridis.</title>
        <authorList>
            <person name="Tsukatani Y."/>
            <person name="Hirose Y."/>
            <person name="Harada J."/>
            <person name="Misawa N."/>
            <person name="Mori K."/>
            <person name="Inoue K."/>
            <person name="Tamiaki H."/>
        </authorList>
    </citation>
    <scope>NUCLEOTIDE SEQUENCE [LARGE SCALE GENOMIC DNA]</scope>
    <source>
        <strain evidence="3">DSM 133</strain>
    </source>
</reference>
<dbReference type="Pfam" id="PF00892">
    <property type="entry name" value="EamA"/>
    <property type="match status" value="1"/>
</dbReference>
<evidence type="ECO:0000259" key="2">
    <source>
        <dbReference type="Pfam" id="PF00892"/>
    </source>
</evidence>
<feature type="transmembrane region" description="Helical" evidence="1">
    <location>
        <begin position="179"/>
        <end position="200"/>
    </location>
</feature>
<keyword evidence="1" id="KW-0472">Membrane</keyword>
<feature type="transmembrane region" description="Helical" evidence="1">
    <location>
        <begin position="35"/>
        <end position="53"/>
    </location>
</feature>
<feature type="transmembrane region" description="Helical" evidence="1">
    <location>
        <begin position="65"/>
        <end position="83"/>
    </location>
</feature>
<accession>A0A0H5B7P7</accession>
<dbReference type="KEGG" id="bvr:BVIR_722"/>
<evidence type="ECO:0000313" key="5">
    <source>
        <dbReference type="Proteomes" id="UP000065734"/>
    </source>
</evidence>
<proteinExistence type="predicted"/>
<feature type="transmembrane region" description="Helical" evidence="1">
    <location>
        <begin position="143"/>
        <end position="167"/>
    </location>
</feature>
<evidence type="ECO:0000256" key="1">
    <source>
        <dbReference type="SAM" id="Phobius"/>
    </source>
</evidence>
<dbReference type="STRING" id="1079.BVIR_722"/>
<evidence type="ECO:0000313" key="4">
    <source>
        <dbReference type="EMBL" id="CUU41178.1"/>
    </source>
</evidence>
<name>A0A0H5B7P7_BLAVI</name>
<keyword evidence="1" id="KW-0812">Transmembrane</keyword>